<keyword evidence="10" id="KW-0812">Transmembrane</keyword>
<dbReference type="SUPFAM" id="SSF47384">
    <property type="entry name" value="Homodimeric domain of signal transducing histidine kinase"/>
    <property type="match status" value="1"/>
</dbReference>
<evidence type="ECO:0000313" key="13">
    <source>
        <dbReference type="EMBL" id="GAA0720317.1"/>
    </source>
</evidence>
<evidence type="ECO:0000256" key="3">
    <source>
        <dbReference type="ARBA" id="ARBA00012438"/>
    </source>
</evidence>
<evidence type="ECO:0000256" key="6">
    <source>
        <dbReference type="ARBA" id="ARBA00022679"/>
    </source>
</evidence>
<feature type="transmembrane region" description="Helical" evidence="10">
    <location>
        <begin position="135"/>
        <end position="155"/>
    </location>
</feature>
<keyword evidence="5" id="KW-0597">Phosphoprotein</keyword>
<comment type="catalytic activity">
    <reaction evidence="1">
        <text>ATP + protein L-histidine = ADP + protein N-phospho-L-histidine.</text>
        <dbReference type="EC" id="2.7.13.3"/>
    </reaction>
</comment>
<organism evidence="13 14">
    <name type="scientific">Dokdonella soli</name>
    <dbReference type="NCBI Taxonomy" id="529810"/>
    <lineage>
        <taxon>Bacteria</taxon>
        <taxon>Pseudomonadati</taxon>
        <taxon>Pseudomonadota</taxon>
        <taxon>Gammaproteobacteria</taxon>
        <taxon>Lysobacterales</taxon>
        <taxon>Rhodanobacteraceae</taxon>
        <taxon>Dokdonella</taxon>
    </lineage>
</organism>
<evidence type="ECO:0000256" key="1">
    <source>
        <dbReference type="ARBA" id="ARBA00000085"/>
    </source>
</evidence>
<evidence type="ECO:0000256" key="5">
    <source>
        <dbReference type="ARBA" id="ARBA00022553"/>
    </source>
</evidence>
<dbReference type="SMART" id="SM00387">
    <property type="entry name" value="HATPase_c"/>
    <property type="match status" value="1"/>
</dbReference>
<accession>A0ABN1IS57</accession>
<proteinExistence type="predicted"/>
<dbReference type="Gene3D" id="3.30.565.10">
    <property type="entry name" value="Histidine kinase-like ATPase, C-terminal domain"/>
    <property type="match status" value="1"/>
</dbReference>
<keyword evidence="6" id="KW-0808">Transferase</keyword>
<keyword evidence="7" id="KW-0547">Nucleotide-binding</keyword>
<dbReference type="InterPro" id="IPR050980">
    <property type="entry name" value="2C_sensor_his_kinase"/>
</dbReference>
<dbReference type="PANTHER" id="PTHR44936:SF10">
    <property type="entry name" value="SENSOR PROTEIN RSTB"/>
    <property type="match status" value="1"/>
</dbReference>
<keyword evidence="8 13" id="KW-0418">Kinase</keyword>
<dbReference type="InterPro" id="IPR005467">
    <property type="entry name" value="His_kinase_dom"/>
</dbReference>
<feature type="domain" description="Histidine kinase" evidence="11">
    <location>
        <begin position="216"/>
        <end position="414"/>
    </location>
</feature>
<dbReference type="Gene3D" id="1.10.287.130">
    <property type="match status" value="1"/>
</dbReference>
<evidence type="ECO:0000256" key="2">
    <source>
        <dbReference type="ARBA" id="ARBA00004651"/>
    </source>
</evidence>
<keyword evidence="4" id="KW-1003">Cell membrane</keyword>
<dbReference type="InterPro" id="IPR003594">
    <property type="entry name" value="HATPase_dom"/>
</dbReference>
<dbReference type="EC" id="2.7.13.3" evidence="3"/>
<dbReference type="InterPro" id="IPR003661">
    <property type="entry name" value="HisK_dim/P_dom"/>
</dbReference>
<dbReference type="InterPro" id="IPR036097">
    <property type="entry name" value="HisK_dim/P_sf"/>
</dbReference>
<dbReference type="SUPFAM" id="SSF55874">
    <property type="entry name" value="ATPase domain of HSP90 chaperone/DNA topoisomerase II/histidine kinase"/>
    <property type="match status" value="1"/>
</dbReference>
<dbReference type="PROSITE" id="PS51257">
    <property type="entry name" value="PROKAR_LIPOPROTEIN"/>
    <property type="match status" value="1"/>
</dbReference>
<dbReference type="SMART" id="SM00304">
    <property type="entry name" value="HAMP"/>
    <property type="match status" value="1"/>
</dbReference>
<reference evidence="13 14" key="1">
    <citation type="journal article" date="2019" name="Int. J. Syst. Evol. Microbiol.">
        <title>The Global Catalogue of Microorganisms (GCM) 10K type strain sequencing project: providing services to taxonomists for standard genome sequencing and annotation.</title>
        <authorList>
            <consortium name="The Broad Institute Genomics Platform"/>
            <consortium name="The Broad Institute Genome Sequencing Center for Infectious Disease"/>
            <person name="Wu L."/>
            <person name="Ma J."/>
        </authorList>
    </citation>
    <scope>NUCLEOTIDE SEQUENCE [LARGE SCALE GENOMIC DNA]</scope>
    <source>
        <strain evidence="13 14">JCM 15421</strain>
    </source>
</reference>
<dbReference type="RefSeq" id="WP_343792502.1">
    <property type="nucleotide sequence ID" value="NZ_BAAAEU010000024.1"/>
</dbReference>
<dbReference type="Pfam" id="PF00512">
    <property type="entry name" value="HisKA"/>
    <property type="match status" value="1"/>
</dbReference>
<keyword evidence="9" id="KW-0067">ATP-binding</keyword>
<comment type="caution">
    <text evidence="13">The sequence shown here is derived from an EMBL/GenBank/DDBJ whole genome shotgun (WGS) entry which is preliminary data.</text>
</comment>
<dbReference type="CDD" id="cd00082">
    <property type="entry name" value="HisKA"/>
    <property type="match status" value="1"/>
</dbReference>
<name>A0ABN1IS57_9GAMM</name>
<dbReference type="CDD" id="cd00075">
    <property type="entry name" value="HATPase"/>
    <property type="match status" value="1"/>
</dbReference>
<keyword evidence="10" id="KW-0472">Membrane</keyword>
<dbReference type="SMART" id="SM00388">
    <property type="entry name" value="HisKA"/>
    <property type="match status" value="1"/>
</dbReference>
<dbReference type="InterPro" id="IPR003660">
    <property type="entry name" value="HAMP_dom"/>
</dbReference>
<dbReference type="SUPFAM" id="SSF158472">
    <property type="entry name" value="HAMP domain-like"/>
    <property type="match status" value="1"/>
</dbReference>
<dbReference type="InterPro" id="IPR004358">
    <property type="entry name" value="Sig_transdc_His_kin-like_C"/>
</dbReference>
<evidence type="ECO:0000256" key="8">
    <source>
        <dbReference type="ARBA" id="ARBA00022777"/>
    </source>
</evidence>
<dbReference type="CDD" id="cd06225">
    <property type="entry name" value="HAMP"/>
    <property type="match status" value="1"/>
</dbReference>
<evidence type="ECO:0000313" key="14">
    <source>
        <dbReference type="Proteomes" id="UP001501523"/>
    </source>
</evidence>
<keyword evidence="14" id="KW-1185">Reference proteome</keyword>
<dbReference type="GO" id="GO:0016301">
    <property type="term" value="F:kinase activity"/>
    <property type="evidence" value="ECO:0007669"/>
    <property type="project" value="UniProtKB-KW"/>
</dbReference>
<evidence type="ECO:0000256" key="10">
    <source>
        <dbReference type="SAM" id="Phobius"/>
    </source>
</evidence>
<keyword evidence="10" id="KW-1133">Transmembrane helix</keyword>
<dbReference type="PROSITE" id="PS50109">
    <property type="entry name" value="HIS_KIN"/>
    <property type="match status" value="1"/>
</dbReference>
<evidence type="ECO:0000256" key="9">
    <source>
        <dbReference type="ARBA" id="ARBA00022840"/>
    </source>
</evidence>
<sequence>MSRLYLRFYLALLGSLLVFALAAGCIWHLFIAPAPPASGPLGRLLQNALPAADTPPAEQQAALQRLVAGLGADVTLIADDATPLARVGKPLPIPRREQAHSAATPLHAGAVWTIQLPDGRRLLASTAIIGGHQDMLLLILLVLALAVGIAALPVVRRLATRLERLQAGVESLGAGDLSTRVAVEGNDEVARLAESFNRAAERIDELVGAHKQLLANASHELRTPLTRIRLALELMKGAADPVRKRGLNQDIEELDRLIDEILLASRLDAVSETGASEEVDLLALAAEECSRYEEAELDGTPAVLRGDARLLRRLLRNLLENARRHGLPPTHVTVGRSVHGVTITVSDRGPAIPVGECEPLFAPFHRRAQAGDSSGTGLGLSLVRQIARRHGGDAQCEPTPDGHMRFVVTLADSH</sequence>
<evidence type="ECO:0000256" key="4">
    <source>
        <dbReference type="ARBA" id="ARBA00022475"/>
    </source>
</evidence>
<feature type="domain" description="HAMP" evidence="12">
    <location>
        <begin position="156"/>
        <end position="208"/>
    </location>
</feature>
<evidence type="ECO:0000256" key="7">
    <source>
        <dbReference type="ARBA" id="ARBA00022741"/>
    </source>
</evidence>
<dbReference type="Pfam" id="PF02518">
    <property type="entry name" value="HATPase_c"/>
    <property type="match status" value="1"/>
</dbReference>
<evidence type="ECO:0000259" key="11">
    <source>
        <dbReference type="PROSITE" id="PS50109"/>
    </source>
</evidence>
<dbReference type="Pfam" id="PF00672">
    <property type="entry name" value="HAMP"/>
    <property type="match status" value="1"/>
</dbReference>
<comment type="subcellular location">
    <subcellularLocation>
        <location evidence="2">Cell membrane</location>
        <topology evidence="2">Multi-pass membrane protein</topology>
    </subcellularLocation>
</comment>
<evidence type="ECO:0000259" key="12">
    <source>
        <dbReference type="PROSITE" id="PS50885"/>
    </source>
</evidence>
<dbReference type="PANTHER" id="PTHR44936">
    <property type="entry name" value="SENSOR PROTEIN CREC"/>
    <property type="match status" value="1"/>
</dbReference>
<dbReference type="Gene3D" id="6.10.340.10">
    <property type="match status" value="1"/>
</dbReference>
<dbReference type="PROSITE" id="PS50885">
    <property type="entry name" value="HAMP"/>
    <property type="match status" value="1"/>
</dbReference>
<gene>
    <name evidence="13" type="ORF">GCM10009105_29600</name>
</gene>
<dbReference type="Proteomes" id="UP001501523">
    <property type="component" value="Unassembled WGS sequence"/>
</dbReference>
<dbReference type="EMBL" id="BAAAEU010000024">
    <property type="protein sequence ID" value="GAA0720317.1"/>
    <property type="molecule type" value="Genomic_DNA"/>
</dbReference>
<protein>
    <recommendedName>
        <fullName evidence="3">histidine kinase</fullName>
        <ecNumber evidence="3">2.7.13.3</ecNumber>
    </recommendedName>
</protein>
<dbReference type="PRINTS" id="PR00344">
    <property type="entry name" value="BCTRLSENSOR"/>
</dbReference>
<dbReference type="InterPro" id="IPR036890">
    <property type="entry name" value="HATPase_C_sf"/>
</dbReference>